<gene>
    <name evidence="2" type="ORF">Q9L58_008051</name>
</gene>
<feature type="compositionally biased region" description="Polar residues" evidence="1">
    <location>
        <begin position="47"/>
        <end position="62"/>
    </location>
</feature>
<name>A0ABR3GBV0_9PEZI</name>
<comment type="caution">
    <text evidence="2">The sequence shown here is derived from an EMBL/GenBank/DDBJ whole genome shotgun (WGS) entry which is preliminary data.</text>
</comment>
<reference evidence="2 3" key="1">
    <citation type="submission" date="2024-02" db="EMBL/GenBank/DDBJ databases">
        <title>Discinaceae phylogenomics.</title>
        <authorList>
            <person name="Dirks A.C."/>
            <person name="James T.Y."/>
        </authorList>
    </citation>
    <scope>NUCLEOTIDE SEQUENCE [LARGE SCALE GENOMIC DNA]</scope>
    <source>
        <strain evidence="2 3">ACD0624</strain>
    </source>
</reference>
<keyword evidence="3" id="KW-1185">Reference proteome</keyword>
<dbReference type="Proteomes" id="UP001447188">
    <property type="component" value="Unassembled WGS sequence"/>
</dbReference>
<protein>
    <submittedName>
        <fullName evidence="2">Uncharacterized protein</fullName>
    </submittedName>
</protein>
<proteinExistence type="predicted"/>
<accession>A0ABR3GBV0</accession>
<evidence type="ECO:0000313" key="3">
    <source>
        <dbReference type="Proteomes" id="UP001447188"/>
    </source>
</evidence>
<organism evidence="2 3">
    <name type="scientific">Discina gigas</name>
    <dbReference type="NCBI Taxonomy" id="1032678"/>
    <lineage>
        <taxon>Eukaryota</taxon>
        <taxon>Fungi</taxon>
        <taxon>Dikarya</taxon>
        <taxon>Ascomycota</taxon>
        <taxon>Pezizomycotina</taxon>
        <taxon>Pezizomycetes</taxon>
        <taxon>Pezizales</taxon>
        <taxon>Discinaceae</taxon>
        <taxon>Discina</taxon>
    </lineage>
</organism>
<feature type="region of interest" description="Disordered" evidence="1">
    <location>
        <begin position="42"/>
        <end position="63"/>
    </location>
</feature>
<evidence type="ECO:0000313" key="2">
    <source>
        <dbReference type="EMBL" id="KAL0633041.1"/>
    </source>
</evidence>
<sequence length="82" mass="9068">MPKLIDLATESSVYPKGESGLESDAYDARNTVTSVLKIARKPRRSSEVTNMKSRNSEVSMRSRNPEAINMLPILSKGLIYPA</sequence>
<evidence type="ECO:0000256" key="1">
    <source>
        <dbReference type="SAM" id="MobiDB-lite"/>
    </source>
</evidence>
<dbReference type="EMBL" id="JBBBZM010000139">
    <property type="protein sequence ID" value="KAL0633041.1"/>
    <property type="molecule type" value="Genomic_DNA"/>
</dbReference>